<dbReference type="PANTHER" id="PTHR42678">
    <property type="entry name" value="AMIDASE"/>
    <property type="match status" value="1"/>
</dbReference>
<sequence length="413" mass="45112">MLVSYFLQKLGGLARITSSWNQEVFLAPATSSILAINGEPFPSLIEATLEDLVWGLDTGLFTSVDLVNSYTARTLEVNSRLRVVNELNPDAFDIAAELDAERALGALRGPLHGIPILIKDNIATDDEMNNTAGSYALLGSRVPEDSTVVAKLREAGAIILGKLNLSEWAHCRSSNSSGGWSALGGQTDTIGPMARTVKDAAVLLSAIAGVDPKDNYTSAIPFKSIPNYVEACNLDSLRGKRIGVPRNLLNRTDADYTYLDFKHVTAEFSAALDIIREAGATVIDNITLPGYHIQRRTNHTRIVAHADFNTDLARYLSQLTVNPHNITSVSDLQEFTRSHPLEEYPERDTDAWQASIDLGFGNDAPEFWPHYLAYRYNSGLLGITGALRNFSLDALPATELADVVNLRKIEAEL</sequence>
<comment type="caution">
    <text evidence="2">The sequence shown here is derived from an EMBL/GenBank/DDBJ whole genome shotgun (WGS) entry which is preliminary data.</text>
</comment>
<dbReference type="EMBL" id="LKEB01000001">
    <property type="protein sequence ID" value="ROW18099.1"/>
    <property type="molecule type" value="Genomic_DNA"/>
</dbReference>
<accession>A0A423XNH0</accession>
<dbReference type="InParanoid" id="A0A423XNH0"/>
<dbReference type="Proteomes" id="UP000285146">
    <property type="component" value="Unassembled WGS sequence"/>
</dbReference>
<evidence type="ECO:0000313" key="3">
    <source>
        <dbReference type="Proteomes" id="UP000285146"/>
    </source>
</evidence>
<dbReference type="STRING" id="1230097.A0A423XNH0"/>
<feature type="domain" description="Amidase" evidence="1">
    <location>
        <begin position="182"/>
        <end position="353"/>
    </location>
</feature>
<gene>
    <name evidence="2" type="ORF">VPNG_00503</name>
</gene>
<dbReference type="PANTHER" id="PTHR42678:SF34">
    <property type="entry name" value="OS04G0183300 PROTEIN"/>
    <property type="match status" value="1"/>
</dbReference>
<organism evidence="2 3">
    <name type="scientific">Cytospora leucostoma</name>
    <dbReference type="NCBI Taxonomy" id="1230097"/>
    <lineage>
        <taxon>Eukaryota</taxon>
        <taxon>Fungi</taxon>
        <taxon>Dikarya</taxon>
        <taxon>Ascomycota</taxon>
        <taxon>Pezizomycotina</taxon>
        <taxon>Sordariomycetes</taxon>
        <taxon>Sordariomycetidae</taxon>
        <taxon>Diaporthales</taxon>
        <taxon>Cytosporaceae</taxon>
        <taxon>Cytospora</taxon>
    </lineage>
</organism>
<dbReference type="InterPro" id="IPR036928">
    <property type="entry name" value="AS_sf"/>
</dbReference>
<dbReference type="Gene3D" id="3.90.1300.10">
    <property type="entry name" value="Amidase signature (AS) domain"/>
    <property type="match status" value="2"/>
</dbReference>
<dbReference type="Pfam" id="PF01425">
    <property type="entry name" value="Amidase"/>
    <property type="match status" value="2"/>
</dbReference>
<protein>
    <recommendedName>
        <fullName evidence="1">Amidase domain-containing protein</fullName>
    </recommendedName>
</protein>
<dbReference type="AlphaFoldDB" id="A0A423XNH0"/>
<dbReference type="SUPFAM" id="SSF75304">
    <property type="entry name" value="Amidase signature (AS) enzymes"/>
    <property type="match status" value="1"/>
</dbReference>
<evidence type="ECO:0000259" key="1">
    <source>
        <dbReference type="Pfam" id="PF01425"/>
    </source>
</evidence>
<reference evidence="2 3" key="1">
    <citation type="submission" date="2015-09" db="EMBL/GenBank/DDBJ databases">
        <title>Host preference determinants of Valsa canker pathogens revealed by comparative genomics.</title>
        <authorList>
            <person name="Yin Z."/>
            <person name="Huang L."/>
        </authorList>
    </citation>
    <scope>NUCLEOTIDE SEQUENCE [LARGE SCALE GENOMIC DNA]</scope>
    <source>
        <strain evidence="2 3">SXYLt</strain>
    </source>
</reference>
<keyword evidence="3" id="KW-1185">Reference proteome</keyword>
<dbReference type="InterPro" id="IPR023631">
    <property type="entry name" value="Amidase_dom"/>
</dbReference>
<dbReference type="OrthoDB" id="566138at2759"/>
<proteinExistence type="predicted"/>
<evidence type="ECO:0000313" key="2">
    <source>
        <dbReference type="EMBL" id="ROW18099.1"/>
    </source>
</evidence>
<feature type="domain" description="Amidase" evidence="1">
    <location>
        <begin position="65"/>
        <end position="177"/>
    </location>
</feature>
<name>A0A423XNH0_9PEZI</name>